<dbReference type="Pfam" id="PF00361">
    <property type="entry name" value="Proton_antipo_M"/>
    <property type="match status" value="1"/>
</dbReference>
<dbReference type="GO" id="GO:0005886">
    <property type="term" value="C:plasma membrane"/>
    <property type="evidence" value="ECO:0007669"/>
    <property type="project" value="UniProtKB-SubCell"/>
</dbReference>
<evidence type="ECO:0000256" key="7">
    <source>
        <dbReference type="RuleBase" id="RU000320"/>
    </source>
</evidence>
<dbReference type="Proteomes" id="UP001107961">
    <property type="component" value="Unassembled WGS sequence"/>
</dbReference>
<feature type="domain" description="NADH:quinone oxidoreductase/Mrp antiporter transmembrane" evidence="9">
    <location>
        <begin position="126"/>
        <end position="419"/>
    </location>
</feature>
<reference evidence="10" key="1">
    <citation type="submission" date="2022-01" db="EMBL/GenBank/DDBJ databases">
        <authorList>
            <person name="Karlyshev A.V."/>
            <person name="Jaspars M."/>
        </authorList>
    </citation>
    <scope>NUCLEOTIDE SEQUENCE</scope>
    <source>
        <strain evidence="10">AGSA3-2</strain>
    </source>
</reference>
<dbReference type="InterPro" id="IPR001750">
    <property type="entry name" value="ND/Mrp_TM"/>
</dbReference>
<comment type="similarity">
    <text evidence="2">Belongs to the CPA3 antiporters (TC 2.A.63) subunit D family.</text>
</comment>
<feature type="transmembrane region" description="Helical" evidence="8">
    <location>
        <begin position="367"/>
        <end position="386"/>
    </location>
</feature>
<feature type="transmembrane region" description="Helical" evidence="8">
    <location>
        <begin position="131"/>
        <end position="149"/>
    </location>
</feature>
<feature type="transmembrane region" description="Helical" evidence="8">
    <location>
        <begin position="32"/>
        <end position="49"/>
    </location>
</feature>
<keyword evidence="11" id="KW-1185">Reference proteome</keyword>
<keyword evidence="6 8" id="KW-0472">Membrane</keyword>
<feature type="transmembrane region" description="Helical" evidence="8">
    <location>
        <begin position="161"/>
        <end position="182"/>
    </location>
</feature>
<feature type="transmembrane region" description="Helical" evidence="8">
    <location>
        <begin position="447"/>
        <end position="467"/>
    </location>
</feature>
<dbReference type="RefSeq" id="WP_022994669.1">
    <property type="nucleotide sequence ID" value="NZ_CBDDTQ010000003.1"/>
</dbReference>
<feature type="transmembrane region" description="Helical" evidence="8">
    <location>
        <begin position="108"/>
        <end position="125"/>
    </location>
</feature>
<dbReference type="EMBL" id="JAJVKT010000038">
    <property type="protein sequence ID" value="MCE7511064.1"/>
    <property type="molecule type" value="Genomic_DNA"/>
</dbReference>
<dbReference type="NCBIfam" id="NF009309">
    <property type="entry name" value="PRK12666.1"/>
    <property type="match status" value="1"/>
</dbReference>
<evidence type="ECO:0000256" key="8">
    <source>
        <dbReference type="SAM" id="Phobius"/>
    </source>
</evidence>
<sequence>MSNWIMAPILIPALAAMMLLLEVRERHWLRRVTGLTATLALVPVSILLFRQAATGDIQVYSLGDWPAPFGIVLVLDQLSALMVLLTSVLAVPALLYASHGDDRLGPNFHSLFQMQLMGINGAFLTGDLFNLFVFFEVLLIASYGLALHGRGPARVRAGLHYVVLNLIGSAVFLLALSLIYGATGTLNMADFAARAAELEGPALTLVKVAGLLLCVVFGLKAALFPLYFWLPATYASATAGVAALFAVMTKVGIYALLRVHGLAFSDGALAGLGDMALWTVSLLTLGLATVGVFGARRLGELVAYLVVMSVGTLVAALAWGTEEAISGALFYLLHSTLICAGLFLLADLVSRGRGDAGDTLMAGPRPPAAGLLGALFFIGAVAVAGLPPLSGFLGKVMLLRAVPAPAYWALLLAGGLLAVVGLSRAGSTLFWRAGEPMAGTVLNKGRLAAAVLLLAMAPAMVLLGGPLSAITQSVAAQWAQPDLYIHAVLGYPGGAQ</sequence>
<feature type="transmembrane region" description="Helical" evidence="8">
    <location>
        <begin position="202"/>
        <end position="230"/>
    </location>
</feature>
<feature type="transmembrane region" description="Helical" evidence="8">
    <location>
        <begin position="69"/>
        <end position="96"/>
    </location>
</feature>
<dbReference type="AlphaFoldDB" id="A0A9Q3ZHJ0"/>
<evidence type="ECO:0000256" key="4">
    <source>
        <dbReference type="ARBA" id="ARBA00022692"/>
    </source>
</evidence>
<protein>
    <submittedName>
        <fullName evidence="10">Monovalent cation/H+ antiporter subunit D</fullName>
    </submittedName>
</protein>
<dbReference type="PRINTS" id="PR01437">
    <property type="entry name" value="NUOXDRDTASE4"/>
</dbReference>
<feature type="transmembrane region" description="Helical" evidence="8">
    <location>
        <begin position="237"/>
        <end position="256"/>
    </location>
</feature>
<evidence type="ECO:0000256" key="6">
    <source>
        <dbReference type="ARBA" id="ARBA00023136"/>
    </source>
</evidence>
<evidence type="ECO:0000256" key="2">
    <source>
        <dbReference type="ARBA" id="ARBA00005346"/>
    </source>
</evidence>
<comment type="caution">
    <text evidence="10">The sequence shown here is derived from an EMBL/GenBank/DDBJ whole genome shotgun (WGS) entry which is preliminary data.</text>
</comment>
<keyword evidence="5 8" id="KW-1133">Transmembrane helix</keyword>
<evidence type="ECO:0000256" key="5">
    <source>
        <dbReference type="ARBA" id="ARBA00022989"/>
    </source>
</evidence>
<dbReference type="KEGG" id="axe:P40_20895"/>
<evidence type="ECO:0000313" key="11">
    <source>
        <dbReference type="Proteomes" id="UP001107961"/>
    </source>
</evidence>
<feature type="transmembrane region" description="Helical" evidence="8">
    <location>
        <begin position="301"/>
        <end position="319"/>
    </location>
</feature>
<feature type="transmembrane region" description="Helical" evidence="8">
    <location>
        <begin position="325"/>
        <end position="346"/>
    </location>
</feature>
<gene>
    <name evidence="10" type="ORF">LZG35_20715</name>
</gene>
<comment type="subcellular location">
    <subcellularLocation>
        <location evidence="1">Cell membrane</location>
        <topology evidence="1">Multi-pass membrane protein</topology>
    </subcellularLocation>
    <subcellularLocation>
        <location evidence="7">Membrane</location>
        <topology evidence="7">Multi-pass membrane protein</topology>
    </subcellularLocation>
</comment>
<dbReference type="InterPro" id="IPR003918">
    <property type="entry name" value="NADH_UbQ_OxRdtase"/>
</dbReference>
<evidence type="ECO:0000259" key="9">
    <source>
        <dbReference type="Pfam" id="PF00361"/>
    </source>
</evidence>
<keyword evidence="4 7" id="KW-0812">Transmembrane</keyword>
<evidence type="ECO:0000256" key="3">
    <source>
        <dbReference type="ARBA" id="ARBA00022475"/>
    </source>
</evidence>
<feature type="transmembrane region" description="Helical" evidence="8">
    <location>
        <begin position="276"/>
        <end position="294"/>
    </location>
</feature>
<keyword evidence="3" id="KW-1003">Cell membrane</keyword>
<evidence type="ECO:0000313" key="10">
    <source>
        <dbReference type="EMBL" id="MCE7511064.1"/>
    </source>
</evidence>
<name>A0A9Q3ZHJ0_9GAMM</name>
<feature type="transmembrane region" description="Helical" evidence="8">
    <location>
        <begin position="6"/>
        <end position="23"/>
    </location>
</feature>
<organism evidence="10 11">
    <name type="scientific">Alloalcanivorax xenomutans</name>
    <dbReference type="NCBI Taxonomy" id="1094342"/>
    <lineage>
        <taxon>Bacteria</taxon>
        <taxon>Pseudomonadati</taxon>
        <taxon>Pseudomonadota</taxon>
        <taxon>Gammaproteobacteria</taxon>
        <taxon>Oceanospirillales</taxon>
        <taxon>Alcanivoracaceae</taxon>
        <taxon>Alloalcanivorax</taxon>
    </lineage>
</organism>
<dbReference type="GO" id="GO:0042773">
    <property type="term" value="P:ATP synthesis coupled electron transport"/>
    <property type="evidence" value="ECO:0007669"/>
    <property type="project" value="InterPro"/>
</dbReference>
<evidence type="ECO:0000256" key="1">
    <source>
        <dbReference type="ARBA" id="ARBA00004651"/>
    </source>
</evidence>
<proteinExistence type="inferred from homology"/>
<dbReference type="PANTHER" id="PTHR42703:SF1">
    <property type="entry name" value="NA(+)_H(+) ANTIPORTER SUBUNIT D1"/>
    <property type="match status" value="1"/>
</dbReference>
<dbReference type="GeneID" id="94688777"/>
<feature type="transmembrane region" description="Helical" evidence="8">
    <location>
        <begin position="406"/>
        <end position="426"/>
    </location>
</feature>
<dbReference type="PANTHER" id="PTHR42703">
    <property type="entry name" value="NADH DEHYDROGENASE"/>
    <property type="match status" value="1"/>
</dbReference>
<dbReference type="GO" id="GO:0008137">
    <property type="term" value="F:NADH dehydrogenase (ubiquinone) activity"/>
    <property type="evidence" value="ECO:0007669"/>
    <property type="project" value="InterPro"/>
</dbReference>
<dbReference type="InterPro" id="IPR050586">
    <property type="entry name" value="CPA3_Na-H_Antiporter_D"/>
</dbReference>
<accession>A0A9Q3ZHJ0</accession>